<evidence type="ECO:0000313" key="13">
    <source>
        <dbReference type="EMBL" id="OHB11852.1"/>
    </source>
</evidence>
<evidence type="ECO:0000256" key="5">
    <source>
        <dbReference type="ARBA" id="ARBA00022722"/>
    </source>
</evidence>
<keyword evidence="5 9" id="KW-0540">Nuclease</keyword>
<feature type="binding site" evidence="9">
    <location>
        <position position="48"/>
    </location>
    <ligand>
        <name>Mg(2+)</name>
        <dbReference type="ChEBI" id="CHEBI:18420"/>
    </ligand>
</feature>
<dbReference type="GO" id="GO:0008033">
    <property type="term" value="P:tRNA processing"/>
    <property type="evidence" value="ECO:0007669"/>
    <property type="project" value="UniProtKB-KW"/>
</dbReference>
<dbReference type="Gene3D" id="1.10.1520.10">
    <property type="entry name" value="Ribonuclease III domain"/>
    <property type="match status" value="1"/>
</dbReference>
<dbReference type="CDD" id="cd00593">
    <property type="entry name" value="RIBOc"/>
    <property type="match status" value="1"/>
</dbReference>
<comment type="subcellular location">
    <subcellularLocation>
        <location evidence="9">Cytoplasm</location>
    </subcellularLocation>
</comment>
<keyword evidence="8 9" id="KW-0694">RNA-binding</keyword>
<feature type="region of interest" description="Disordered" evidence="10">
    <location>
        <begin position="209"/>
        <end position="232"/>
    </location>
</feature>
<dbReference type="EMBL" id="MHWS01000021">
    <property type="protein sequence ID" value="OHB11852.1"/>
    <property type="molecule type" value="Genomic_DNA"/>
</dbReference>
<accession>A0A1G2URA5</accession>
<comment type="caution">
    <text evidence="13">The sequence shown here is derived from an EMBL/GenBank/DDBJ whole genome shotgun (WGS) entry which is preliminary data.</text>
</comment>
<evidence type="ECO:0000256" key="8">
    <source>
        <dbReference type="ARBA" id="ARBA00022884"/>
    </source>
</evidence>
<feature type="domain" description="DRBM" evidence="11">
    <location>
        <begin position="162"/>
        <end position="231"/>
    </location>
</feature>
<keyword evidence="9" id="KW-0479">Metal-binding</keyword>
<evidence type="ECO:0000256" key="6">
    <source>
        <dbReference type="ARBA" id="ARBA00022759"/>
    </source>
</evidence>
<evidence type="ECO:0000313" key="14">
    <source>
        <dbReference type="Proteomes" id="UP000177276"/>
    </source>
</evidence>
<dbReference type="EC" id="3.1.26.3" evidence="9"/>
<dbReference type="GO" id="GO:0006364">
    <property type="term" value="P:rRNA processing"/>
    <property type="evidence" value="ECO:0007669"/>
    <property type="project" value="UniProtKB-UniRule"/>
</dbReference>
<keyword evidence="9" id="KW-0699">rRNA-binding</keyword>
<dbReference type="GO" id="GO:0006397">
    <property type="term" value="P:mRNA processing"/>
    <property type="evidence" value="ECO:0007669"/>
    <property type="project" value="UniProtKB-UniRule"/>
</dbReference>
<dbReference type="GO" id="GO:0005737">
    <property type="term" value="C:cytoplasm"/>
    <property type="evidence" value="ECO:0007669"/>
    <property type="project" value="UniProtKB-SubCell"/>
</dbReference>
<dbReference type="InterPro" id="IPR011907">
    <property type="entry name" value="RNase_III"/>
</dbReference>
<evidence type="ECO:0000256" key="1">
    <source>
        <dbReference type="ARBA" id="ARBA00000109"/>
    </source>
</evidence>
<keyword evidence="7 9" id="KW-0378">Hydrolase</keyword>
<sequence length="232" mass="26422">MKEKEFKGFEKLIGIEFKDKDLLKQAFTHRSFINEHKTLKIKHNERLEFLGDAVLELVITDYLYNEYPDKDEGNMTSIRSALVNAQTCAEVAKKINVNDYMLLSRGETKDVGRARQYILANALEAIIGAIYIDLGYEKAKDFIMKYITPMTEQVVKEQLWVDAKSKFQEKAQDIEGVTPSYKTTKEVGPDHDKKFTVAVFIGNKMVAEGDGESKQDAEQSAAHNALKEKGWD</sequence>
<dbReference type="SUPFAM" id="SSF54768">
    <property type="entry name" value="dsRNA-binding domain-like"/>
    <property type="match status" value="1"/>
</dbReference>
<comment type="catalytic activity">
    <reaction evidence="1 9">
        <text>Endonucleolytic cleavage to 5'-phosphomonoester.</text>
        <dbReference type="EC" id="3.1.26.3"/>
    </reaction>
</comment>
<evidence type="ECO:0000256" key="9">
    <source>
        <dbReference type="HAMAP-Rule" id="MF_00104"/>
    </source>
</evidence>
<dbReference type="SMART" id="SM00535">
    <property type="entry name" value="RIBOc"/>
    <property type="match status" value="1"/>
</dbReference>
<reference evidence="13 14" key="1">
    <citation type="journal article" date="2016" name="Nat. Commun.">
        <title>Thousands of microbial genomes shed light on interconnected biogeochemical processes in an aquifer system.</title>
        <authorList>
            <person name="Anantharaman K."/>
            <person name="Brown C.T."/>
            <person name="Hug L.A."/>
            <person name="Sharon I."/>
            <person name="Castelle C.J."/>
            <person name="Probst A.J."/>
            <person name="Thomas B.C."/>
            <person name="Singh A."/>
            <person name="Wilkins M.J."/>
            <person name="Karaoz U."/>
            <person name="Brodie E.L."/>
            <person name="Williams K.H."/>
            <person name="Hubbard S.S."/>
            <person name="Banfield J.F."/>
        </authorList>
    </citation>
    <scope>NUCLEOTIDE SEQUENCE [LARGE SCALE GENOMIC DNA]</scope>
</reference>
<keyword evidence="9" id="KW-0460">Magnesium</keyword>
<keyword evidence="3 9" id="KW-0698">rRNA processing</keyword>
<dbReference type="Pfam" id="PF14622">
    <property type="entry name" value="Ribonucleas_3_3"/>
    <property type="match status" value="1"/>
</dbReference>
<dbReference type="Gene3D" id="3.30.160.20">
    <property type="match status" value="1"/>
</dbReference>
<feature type="binding site" evidence="9">
    <location>
        <position position="124"/>
    </location>
    <ligand>
        <name>Mg(2+)</name>
        <dbReference type="ChEBI" id="CHEBI:18420"/>
    </ligand>
</feature>
<protein>
    <recommendedName>
        <fullName evidence="9">Ribonuclease 3</fullName>
        <ecNumber evidence="9">3.1.26.3</ecNumber>
    </recommendedName>
    <alternativeName>
        <fullName evidence="9">Ribonuclease III</fullName>
        <shortName evidence="9">RNase III</shortName>
    </alternativeName>
</protein>
<proteinExistence type="inferred from homology"/>
<dbReference type="Pfam" id="PF00035">
    <property type="entry name" value="dsrm"/>
    <property type="match status" value="1"/>
</dbReference>
<feature type="active site" evidence="9">
    <location>
        <position position="52"/>
    </location>
</feature>
<dbReference type="CDD" id="cd10845">
    <property type="entry name" value="DSRM_RNAse_III_family"/>
    <property type="match status" value="1"/>
</dbReference>
<comment type="function">
    <text evidence="9">Digests double-stranded RNA. Involved in the processing of primary rRNA transcript to yield the immediate precursors to the large and small rRNAs (23S and 16S). Processes some mRNAs, and tRNAs when they are encoded in the rRNA operon. Processes pre-crRNA and tracrRNA of type II CRISPR loci if present in the organism.</text>
</comment>
<evidence type="ECO:0000256" key="4">
    <source>
        <dbReference type="ARBA" id="ARBA00022664"/>
    </source>
</evidence>
<dbReference type="InterPro" id="IPR000999">
    <property type="entry name" value="RNase_III_dom"/>
</dbReference>
<dbReference type="PANTHER" id="PTHR11207:SF0">
    <property type="entry name" value="RIBONUCLEASE 3"/>
    <property type="match status" value="1"/>
</dbReference>
<keyword evidence="4 9" id="KW-0507">mRNA processing</keyword>
<dbReference type="NCBIfam" id="TIGR02191">
    <property type="entry name" value="RNaseIII"/>
    <property type="match status" value="1"/>
</dbReference>
<dbReference type="HAMAP" id="MF_00104">
    <property type="entry name" value="RNase_III"/>
    <property type="match status" value="1"/>
</dbReference>
<dbReference type="PROSITE" id="PS50137">
    <property type="entry name" value="DS_RBD"/>
    <property type="match status" value="1"/>
</dbReference>
<dbReference type="PANTHER" id="PTHR11207">
    <property type="entry name" value="RIBONUCLEASE III"/>
    <property type="match status" value="1"/>
</dbReference>
<evidence type="ECO:0000259" key="11">
    <source>
        <dbReference type="PROSITE" id="PS50137"/>
    </source>
</evidence>
<evidence type="ECO:0000256" key="3">
    <source>
        <dbReference type="ARBA" id="ARBA00022552"/>
    </source>
</evidence>
<dbReference type="FunFam" id="1.10.1520.10:FF:000001">
    <property type="entry name" value="Ribonuclease 3"/>
    <property type="match status" value="1"/>
</dbReference>
<comment type="cofactor">
    <cofactor evidence="9">
        <name>Mg(2+)</name>
        <dbReference type="ChEBI" id="CHEBI:18420"/>
    </cofactor>
</comment>
<dbReference type="GO" id="GO:0010468">
    <property type="term" value="P:regulation of gene expression"/>
    <property type="evidence" value="ECO:0007669"/>
    <property type="project" value="TreeGrafter"/>
</dbReference>
<dbReference type="GO" id="GO:0019843">
    <property type="term" value="F:rRNA binding"/>
    <property type="evidence" value="ECO:0007669"/>
    <property type="project" value="UniProtKB-KW"/>
</dbReference>
<comment type="similarity">
    <text evidence="2">Belongs to the ribonuclease III family.</text>
</comment>
<feature type="active site" evidence="9">
    <location>
        <position position="124"/>
    </location>
</feature>
<evidence type="ECO:0000256" key="2">
    <source>
        <dbReference type="ARBA" id="ARBA00010183"/>
    </source>
</evidence>
<feature type="domain" description="RNase III" evidence="12">
    <location>
        <begin position="6"/>
        <end position="135"/>
    </location>
</feature>
<dbReference type="InterPro" id="IPR036389">
    <property type="entry name" value="RNase_III_sf"/>
</dbReference>
<feature type="binding site" evidence="9">
    <location>
        <position position="121"/>
    </location>
    <ligand>
        <name>Mg(2+)</name>
        <dbReference type="ChEBI" id="CHEBI:18420"/>
    </ligand>
</feature>
<dbReference type="GO" id="GO:0046872">
    <property type="term" value="F:metal ion binding"/>
    <property type="evidence" value="ECO:0007669"/>
    <property type="project" value="UniProtKB-KW"/>
</dbReference>
<evidence type="ECO:0000256" key="7">
    <source>
        <dbReference type="ARBA" id="ARBA00022801"/>
    </source>
</evidence>
<organism evidence="13 14">
    <name type="scientific">Candidatus Zambryskibacteria bacterium RIFCSPLOWO2_12_FULL_39_16</name>
    <dbReference type="NCBI Taxonomy" id="1802775"/>
    <lineage>
        <taxon>Bacteria</taxon>
        <taxon>Candidatus Zambryskiibacteriota</taxon>
    </lineage>
</organism>
<comment type="subunit">
    <text evidence="9">Homodimer.</text>
</comment>
<dbReference type="Proteomes" id="UP000177276">
    <property type="component" value="Unassembled WGS sequence"/>
</dbReference>
<keyword evidence="6 9" id="KW-0255">Endonuclease</keyword>
<gene>
    <name evidence="9" type="primary">rnc</name>
    <name evidence="13" type="ORF">A3G46_01165</name>
</gene>
<dbReference type="PROSITE" id="PS00517">
    <property type="entry name" value="RNASE_3_1"/>
    <property type="match status" value="1"/>
</dbReference>
<dbReference type="SMART" id="SM00358">
    <property type="entry name" value="DSRM"/>
    <property type="match status" value="1"/>
</dbReference>
<dbReference type="InterPro" id="IPR014720">
    <property type="entry name" value="dsRBD_dom"/>
</dbReference>
<dbReference type="PROSITE" id="PS50142">
    <property type="entry name" value="RNASE_3_2"/>
    <property type="match status" value="1"/>
</dbReference>
<keyword evidence="9" id="KW-0963">Cytoplasm</keyword>
<evidence type="ECO:0000259" key="12">
    <source>
        <dbReference type="PROSITE" id="PS50142"/>
    </source>
</evidence>
<dbReference type="GO" id="GO:0003725">
    <property type="term" value="F:double-stranded RNA binding"/>
    <property type="evidence" value="ECO:0007669"/>
    <property type="project" value="TreeGrafter"/>
</dbReference>
<dbReference type="AlphaFoldDB" id="A0A1G2URA5"/>
<name>A0A1G2URA5_9BACT</name>
<keyword evidence="9" id="KW-0819">tRNA processing</keyword>
<dbReference type="GO" id="GO:0004525">
    <property type="term" value="F:ribonuclease III activity"/>
    <property type="evidence" value="ECO:0007669"/>
    <property type="project" value="UniProtKB-UniRule"/>
</dbReference>
<dbReference type="SUPFAM" id="SSF69065">
    <property type="entry name" value="RNase III domain-like"/>
    <property type="match status" value="1"/>
</dbReference>
<evidence type="ECO:0000256" key="10">
    <source>
        <dbReference type="SAM" id="MobiDB-lite"/>
    </source>
</evidence>